<organism evidence="3 4">
    <name type="scientific">Ehrlichia chaffeensis (strain ATCC CRL-10679 / Arkansas)</name>
    <dbReference type="NCBI Taxonomy" id="205920"/>
    <lineage>
        <taxon>Bacteria</taxon>
        <taxon>Pseudomonadati</taxon>
        <taxon>Pseudomonadota</taxon>
        <taxon>Alphaproteobacteria</taxon>
        <taxon>Rickettsiales</taxon>
        <taxon>Anaplasmataceae</taxon>
        <taxon>Ehrlichia</taxon>
    </lineage>
</organism>
<keyword evidence="2" id="KW-0472">Membrane</keyword>
<evidence type="ECO:0000313" key="4">
    <source>
        <dbReference type="Proteomes" id="UP000008320"/>
    </source>
</evidence>
<feature type="compositionally biased region" description="Polar residues" evidence="1">
    <location>
        <begin position="155"/>
        <end position="169"/>
    </location>
</feature>
<evidence type="ECO:0000256" key="2">
    <source>
        <dbReference type="SAM" id="Phobius"/>
    </source>
</evidence>
<proteinExistence type="predicted"/>
<keyword evidence="2" id="KW-1133">Transmembrane helix</keyword>
<keyword evidence="2" id="KW-0812">Transmembrane</keyword>
<feature type="transmembrane region" description="Helical" evidence="2">
    <location>
        <begin position="6"/>
        <end position="28"/>
    </location>
</feature>
<dbReference type="Proteomes" id="UP000008320">
    <property type="component" value="Chromosome"/>
</dbReference>
<evidence type="ECO:0000313" key="3">
    <source>
        <dbReference type="EMBL" id="ABD45366.1"/>
    </source>
</evidence>
<keyword evidence="4" id="KW-1185">Reference proteome</keyword>
<dbReference type="HOGENOM" id="CLU_128662_0_0_5"/>
<accession>Q2GHI1</accession>
<dbReference type="EMBL" id="CP000236">
    <property type="protein sequence ID" value="ABD45366.1"/>
    <property type="molecule type" value="Genomic_DNA"/>
</dbReference>
<protein>
    <submittedName>
        <fullName evidence="3">Uncharacterized protein</fullName>
    </submittedName>
</protein>
<name>Q2GHI1_EHRCR</name>
<sequence length="179" mass="20830">MSEGLIVVIALQVFLLLLLFIFALYHYCIKPCSKSGKMGYERFEGENIPKYEGVLEHFEEMDYLQLQQRVAELRLACRMLDKERVTNDRTYEECLDWMFFVSLTLDELMVENKLESDYITRMRAQYHLFNLRIIADQVARQPAANVERQEDLQEVEQSPSPQVEGTSVASCCGQEKQAA</sequence>
<reference evidence="3 4" key="1">
    <citation type="journal article" date="2006" name="PLoS Genet.">
        <title>Comparative genomics of emerging human ehrlichiosis agents.</title>
        <authorList>
            <person name="Dunning Hotopp J.C."/>
            <person name="Lin M."/>
            <person name="Madupu R."/>
            <person name="Crabtree J."/>
            <person name="Angiuoli S.V."/>
            <person name="Eisen J.A."/>
            <person name="Seshadri R."/>
            <person name="Ren Q."/>
            <person name="Wu M."/>
            <person name="Utterback T.R."/>
            <person name="Smith S."/>
            <person name="Lewis M."/>
            <person name="Khouri H."/>
            <person name="Zhang C."/>
            <person name="Niu H."/>
            <person name="Lin Q."/>
            <person name="Ohashi N."/>
            <person name="Zhi N."/>
            <person name="Nelson W."/>
            <person name="Brinkac L.M."/>
            <person name="Dodson R.J."/>
            <person name="Rosovitz M.J."/>
            <person name="Sundaram J."/>
            <person name="Daugherty S.C."/>
            <person name="Davidsen T."/>
            <person name="Durkin A.S."/>
            <person name="Gwinn M."/>
            <person name="Haft D.H."/>
            <person name="Selengut J.D."/>
            <person name="Sullivan S.A."/>
            <person name="Zafar N."/>
            <person name="Zhou L."/>
            <person name="Benahmed F."/>
            <person name="Forberger H."/>
            <person name="Halpin R."/>
            <person name="Mulligan S."/>
            <person name="Robinson J."/>
            <person name="White O."/>
            <person name="Rikihisa Y."/>
            <person name="Tettelin H."/>
        </authorList>
    </citation>
    <scope>NUCLEOTIDE SEQUENCE [LARGE SCALE GENOMIC DNA]</scope>
    <source>
        <strain evidence="4">ATCC CRL-10679 / Arkansas</strain>
    </source>
</reference>
<dbReference type="KEGG" id="ech:ECH_0281"/>
<evidence type="ECO:0000256" key="1">
    <source>
        <dbReference type="SAM" id="MobiDB-lite"/>
    </source>
</evidence>
<gene>
    <name evidence="3" type="ordered locus">ECH_0281</name>
</gene>
<dbReference type="AlphaFoldDB" id="Q2GHI1"/>
<feature type="region of interest" description="Disordered" evidence="1">
    <location>
        <begin position="145"/>
        <end position="179"/>
    </location>
</feature>